<gene>
    <name evidence="2" type="ORF">DILT_LOCUS15301</name>
</gene>
<dbReference type="EMBL" id="UYRU01078390">
    <property type="protein sequence ID" value="VDN29119.1"/>
    <property type="molecule type" value="Genomic_DNA"/>
</dbReference>
<proteinExistence type="predicted"/>
<accession>A0A3P7QFA1</accession>
<dbReference type="Gene3D" id="3.40.50.300">
    <property type="entry name" value="P-loop containing nucleotide triphosphate hydrolases"/>
    <property type="match status" value="1"/>
</dbReference>
<dbReference type="SUPFAM" id="SSF52540">
    <property type="entry name" value="P-loop containing nucleoside triphosphate hydrolases"/>
    <property type="match status" value="1"/>
</dbReference>
<dbReference type="OrthoDB" id="10265785at2759"/>
<dbReference type="InterPro" id="IPR001650">
    <property type="entry name" value="Helicase_C-like"/>
</dbReference>
<sequence length="65" mass="7318">MPQLERDNIMAAFRSGSSRVLVTTDILSRGIDVQHVSLVINYDLPTSLETYIHRRPCTLDTAVCK</sequence>
<dbReference type="InterPro" id="IPR027417">
    <property type="entry name" value="P-loop_NTPase"/>
</dbReference>
<name>A0A3P7QFA1_DIBLA</name>
<evidence type="ECO:0000313" key="2">
    <source>
        <dbReference type="EMBL" id="VDN29119.1"/>
    </source>
</evidence>
<evidence type="ECO:0000313" key="3">
    <source>
        <dbReference type="Proteomes" id="UP000281553"/>
    </source>
</evidence>
<feature type="domain" description="Helicase C-terminal" evidence="1">
    <location>
        <begin position="1"/>
        <end position="65"/>
    </location>
</feature>
<protein>
    <recommendedName>
        <fullName evidence="1">Helicase C-terminal domain-containing protein</fullName>
    </recommendedName>
</protein>
<reference evidence="2 3" key="1">
    <citation type="submission" date="2018-11" db="EMBL/GenBank/DDBJ databases">
        <authorList>
            <consortium name="Pathogen Informatics"/>
        </authorList>
    </citation>
    <scope>NUCLEOTIDE SEQUENCE [LARGE SCALE GENOMIC DNA]</scope>
</reference>
<evidence type="ECO:0000259" key="1">
    <source>
        <dbReference type="PROSITE" id="PS51194"/>
    </source>
</evidence>
<organism evidence="2 3">
    <name type="scientific">Dibothriocephalus latus</name>
    <name type="common">Fish tapeworm</name>
    <name type="synonym">Diphyllobothrium latum</name>
    <dbReference type="NCBI Taxonomy" id="60516"/>
    <lineage>
        <taxon>Eukaryota</taxon>
        <taxon>Metazoa</taxon>
        <taxon>Spiralia</taxon>
        <taxon>Lophotrochozoa</taxon>
        <taxon>Platyhelminthes</taxon>
        <taxon>Cestoda</taxon>
        <taxon>Eucestoda</taxon>
        <taxon>Diphyllobothriidea</taxon>
        <taxon>Diphyllobothriidae</taxon>
        <taxon>Dibothriocephalus</taxon>
    </lineage>
</organism>
<dbReference type="CDD" id="cd18787">
    <property type="entry name" value="SF2_C_DEAD"/>
    <property type="match status" value="1"/>
</dbReference>
<dbReference type="Pfam" id="PF00271">
    <property type="entry name" value="Helicase_C"/>
    <property type="match status" value="1"/>
</dbReference>
<dbReference type="AlphaFoldDB" id="A0A3P7QFA1"/>
<dbReference type="PROSITE" id="PS51194">
    <property type="entry name" value="HELICASE_CTER"/>
    <property type="match status" value="1"/>
</dbReference>
<dbReference type="SMART" id="SM00490">
    <property type="entry name" value="HELICc"/>
    <property type="match status" value="1"/>
</dbReference>
<dbReference type="Proteomes" id="UP000281553">
    <property type="component" value="Unassembled WGS sequence"/>
</dbReference>
<dbReference type="PANTHER" id="PTHR47958">
    <property type="entry name" value="ATP-DEPENDENT RNA HELICASE DBP3"/>
    <property type="match status" value="1"/>
</dbReference>
<keyword evidence="3" id="KW-1185">Reference proteome</keyword>